<name>A0ABT1NMC8_9FIRM</name>
<proteinExistence type="predicted"/>
<organism evidence="1 2">
    <name type="scientific">Lutispora saccharofermentans</name>
    <dbReference type="NCBI Taxonomy" id="3024236"/>
    <lineage>
        <taxon>Bacteria</taxon>
        <taxon>Bacillati</taxon>
        <taxon>Bacillota</taxon>
        <taxon>Clostridia</taxon>
        <taxon>Lutisporales</taxon>
        <taxon>Lutisporaceae</taxon>
        <taxon>Lutispora</taxon>
    </lineage>
</organism>
<comment type="caution">
    <text evidence="1">The sequence shown here is derived from an EMBL/GenBank/DDBJ whole genome shotgun (WGS) entry which is preliminary data.</text>
</comment>
<reference evidence="1 2" key="1">
    <citation type="submission" date="2021-10" db="EMBL/GenBank/DDBJ databases">
        <title>Lutispora strain m25 sp. nov., a thermophilic, non-spore-forming bacterium isolated from a lab-scale methanogenic bioreactor digesting anaerobic sludge.</title>
        <authorList>
            <person name="El Houari A."/>
            <person name="Mcdonald J."/>
        </authorList>
    </citation>
    <scope>NUCLEOTIDE SEQUENCE [LARGE SCALE GENOMIC DNA]</scope>
    <source>
        <strain evidence="2">m25</strain>
    </source>
</reference>
<gene>
    <name evidence="1" type="ORF">LJD61_17315</name>
</gene>
<dbReference type="EMBL" id="JAJEKE010000020">
    <property type="protein sequence ID" value="MCQ1531288.1"/>
    <property type="molecule type" value="Genomic_DNA"/>
</dbReference>
<dbReference type="Proteomes" id="UP001651880">
    <property type="component" value="Unassembled WGS sequence"/>
</dbReference>
<accession>A0ABT1NMC8</accession>
<sequence>MKRRLTQYKLEYARAALALKYTYKEIAHNINITERSIKDMIYKNESKSE</sequence>
<protein>
    <recommendedName>
        <fullName evidence="3">RNA polymerase sigma factor 70 region 4 type 2 domain-containing protein</fullName>
    </recommendedName>
</protein>
<keyword evidence="2" id="KW-1185">Reference proteome</keyword>
<evidence type="ECO:0000313" key="1">
    <source>
        <dbReference type="EMBL" id="MCQ1531288.1"/>
    </source>
</evidence>
<evidence type="ECO:0008006" key="3">
    <source>
        <dbReference type="Google" id="ProtNLM"/>
    </source>
</evidence>
<dbReference type="RefSeq" id="WP_255228815.1">
    <property type="nucleotide sequence ID" value="NZ_JAJEKE010000020.1"/>
</dbReference>
<evidence type="ECO:0000313" key="2">
    <source>
        <dbReference type="Proteomes" id="UP001651880"/>
    </source>
</evidence>